<dbReference type="EMBL" id="BMNB01000005">
    <property type="protein sequence ID" value="GGM32134.1"/>
    <property type="molecule type" value="Genomic_DNA"/>
</dbReference>
<dbReference type="RefSeq" id="WP_189042014.1">
    <property type="nucleotide sequence ID" value="NZ_BMNB01000005.1"/>
</dbReference>
<keyword evidence="2" id="KW-1185">Reference proteome</keyword>
<comment type="caution">
    <text evidence="1">The sequence shown here is derived from an EMBL/GenBank/DDBJ whole genome shotgun (WGS) entry which is preliminary data.</text>
</comment>
<name>A0A917WUV4_9ACTN</name>
<evidence type="ECO:0000313" key="2">
    <source>
        <dbReference type="Proteomes" id="UP000608890"/>
    </source>
</evidence>
<reference evidence="1" key="2">
    <citation type="submission" date="2020-09" db="EMBL/GenBank/DDBJ databases">
        <authorList>
            <person name="Sun Q."/>
            <person name="Zhou Y."/>
        </authorList>
    </citation>
    <scope>NUCLEOTIDE SEQUENCE</scope>
    <source>
        <strain evidence="1">CGMCC 4.7312</strain>
    </source>
</reference>
<dbReference type="AlphaFoldDB" id="A0A917WUV4"/>
<evidence type="ECO:0000313" key="1">
    <source>
        <dbReference type="EMBL" id="GGM32134.1"/>
    </source>
</evidence>
<reference evidence="1" key="1">
    <citation type="journal article" date="2014" name="Int. J. Syst. Evol. Microbiol.">
        <title>Complete genome sequence of Corynebacterium casei LMG S-19264T (=DSM 44701T), isolated from a smear-ripened cheese.</title>
        <authorList>
            <consortium name="US DOE Joint Genome Institute (JGI-PGF)"/>
            <person name="Walter F."/>
            <person name="Albersmeier A."/>
            <person name="Kalinowski J."/>
            <person name="Ruckert C."/>
        </authorList>
    </citation>
    <scope>NUCLEOTIDE SEQUENCE</scope>
    <source>
        <strain evidence="1">CGMCC 4.7312</strain>
    </source>
</reference>
<gene>
    <name evidence="1" type="ORF">GCM10011608_15810</name>
</gene>
<accession>A0A917WUV4</accession>
<sequence length="88" mass="9588">MITDATLARINQGVQLHHHQGQRAAARDLFAQIWDETGGTEARKIGDLGRAREHLQRAEAGIGALGDDEYGQLIKGGLDRLAQQLTSE</sequence>
<dbReference type="Proteomes" id="UP000608890">
    <property type="component" value="Unassembled WGS sequence"/>
</dbReference>
<organism evidence="1 2">
    <name type="scientific">Micromonospora sonchi</name>
    <dbReference type="NCBI Taxonomy" id="1763543"/>
    <lineage>
        <taxon>Bacteria</taxon>
        <taxon>Bacillati</taxon>
        <taxon>Actinomycetota</taxon>
        <taxon>Actinomycetes</taxon>
        <taxon>Micromonosporales</taxon>
        <taxon>Micromonosporaceae</taxon>
        <taxon>Micromonospora</taxon>
    </lineage>
</organism>
<protein>
    <submittedName>
        <fullName evidence="1">Uncharacterized protein</fullName>
    </submittedName>
</protein>
<proteinExistence type="predicted"/>